<dbReference type="Gramene" id="TVU34890">
    <property type="protein sequence ID" value="TVU34890"/>
    <property type="gene ID" value="EJB05_16745"/>
</dbReference>
<proteinExistence type="predicted"/>
<gene>
    <name evidence="1" type="ORF">EJB05_16745</name>
</gene>
<protein>
    <submittedName>
        <fullName evidence="1">Uncharacterized protein</fullName>
    </submittedName>
</protein>
<name>A0A5J9VIP8_9POAL</name>
<organism evidence="1 2">
    <name type="scientific">Eragrostis curvula</name>
    <name type="common">weeping love grass</name>
    <dbReference type="NCBI Taxonomy" id="38414"/>
    <lineage>
        <taxon>Eukaryota</taxon>
        <taxon>Viridiplantae</taxon>
        <taxon>Streptophyta</taxon>
        <taxon>Embryophyta</taxon>
        <taxon>Tracheophyta</taxon>
        <taxon>Spermatophyta</taxon>
        <taxon>Magnoliopsida</taxon>
        <taxon>Liliopsida</taxon>
        <taxon>Poales</taxon>
        <taxon>Poaceae</taxon>
        <taxon>PACMAD clade</taxon>
        <taxon>Chloridoideae</taxon>
        <taxon>Eragrostideae</taxon>
        <taxon>Eragrostidinae</taxon>
        <taxon>Eragrostis</taxon>
    </lineage>
</organism>
<dbReference type="AlphaFoldDB" id="A0A5J9VIP8"/>
<feature type="non-terminal residue" evidence="1">
    <location>
        <position position="1"/>
    </location>
</feature>
<sequence length="100" mass="10262">MVRLNLGVVAVVAGGFVAVVAGLSNVVAGGFVAVVAGLSNGAAQPGGCGSGRRLREARDLQGESFGPANESMYAYSPFVMIYGEPIGRFVHGYTYAFAIF</sequence>
<dbReference type="Proteomes" id="UP000324897">
    <property type="component" value="Unassembled WGS sequence"/>
</dbReference>
<reference evidence="1 2" key="1">
    <citation type="journal article" date="2019" name="Sci. Rep.">
        <title>A high-quality genome of Eragrostis curvula grass provides insights into Poaceae evolution and supports new strategies to enhance forage quality.</title>
        <authorList>
            <person name="Carballo J."/>
            <person name="Santos B.A.C.M."/>
            <person name="Zappacosta D."/>
            <person name="Garbus I."/>
            <person name="Selva J.P."/>
            <person name="Gallo C.A."/>
            <person name="Diaz A."/>
            <person name="Albertini E."/>
            <person name="Caccamo M."/>
            <person name="Echenique V."/>
        </authorList>
    </citation>
    <scope>NUCLEOTIDE SEQUENCE [LARGE SCALE GENOMIC DNA]</scope>
    <source>
        <strain evidence="2">cv. Victoria</strain>
        <tissue evidence="1">Leaf</tissue>
    </source>
</reference>
<evidence type="ECO:0000313" key="2">
    <source>
        <dbReference type="Proteomes" id="UP000324897"/>
    </source>
</evidence>
<dbReference type="EMBL" id="RWGY01000009">
    <property type="protein sequence ID" value="TVU34890.1"/>
    <property type="molecule type" value="Genomic_DNA"/>
</dbReference>
<keyword evidence="2" id="KW-1185">Reference proteome</keyword>
<evidence type="ECO:0000313" key="1">
    <source>
        <dbReference type="EMBL" id="TVU34890.1"/>
    </source>
</evidence>
<comment type="caution">
    <text evidence="1">The sequence shown here is derived from an EMBL/GenBank/DDBJ whole genome shotgun (WGS) entry which is preliminary data.</text>
</comment>
<accession>A0A5J9VIP8</accession>